<sequence>MRGKKSTPTAMVPVHWTSAYIVQVTAMYSTQNSRRNRWRFSGISDTNAAHKGGRALVCAVYSPTVHIAALCGSRAFLYTSPTCVTARPRFRHANRITCAAYFHFNSRSINGKGWWVGGKRKPTRSRLYYMYGIRS</sequence>
<dbReference type="Proteomes" id="UP000271974">
    <property type="component" value="Unassembled WGS sequence"/>
</dbReference>
<name>A0A433TYR8_ELYCH</name>
<protein>
    <submittedName>
        <fullName evidence="1">Uncharacterized protein</fullName>
    </submittedName>
</protein>
<keyword evidence="2" id="KW-1185">Reference proteome</keyword>
<evidence type="ECO:0000313" key="2">
    <source>
        <dbReference type="Proteomes" id="UP000271974"/>
    </source>
</evidence>
<evidence type="ECO:0000313" key="1">
    <source>
        <dbReference type="EMBL" id="RUS86648.1"/>
    </source>
</evidence>
<dbReference type="AlphaFoldDB" id="A0A433TYR8"/>
<dbReference type="EMBL" id="RQTK01000132">
    <property type="protein sequence ID" value="RUS86648.1"/>
    <property type="molecule type" value="Genomic_DNA"/>
</dbReference>
<reference evidence="1 2" key="1">
    <citation type="submission" date="2019-01" db="EMBL/GenBank/DDBJ databases">
        <title>A draft genome assembly of the solar-powered sea slug Elysia chlorotica.</title>
        <authorList>
            <person name="Cai H."/>
            <person name="Li Q."/>
            <person name="Fang X."/>
            <person name="Li J."/>
            <person name="Curtis N.E."/>
            <person name="Altenburger A."/>
            <person name="Shibata T."/>
            <person name="Feng M."/>
            <person name="Maeda T."/>
            <person name="Schwartz J.A."/>
            <person name="Shigenobu S."/>
            <person name="Lundholm N."/>
            <person name="Nishiyama T."/>
            <person name="Yang H."/>
            <person name="Hasebe M."/>
            <person name="Li S."/>
            <person name="Pierce S.K."/>
            <person name="Wang J."/>
        </authorList>
    </citation>
    <scope>NUCLEOTIDE SEQUENCE [LARGE SCALE GENOMIC DNA]</scope>
    <source>
        <strain evidence="1">EC2010</strain>
        <tissue evidence="1">Whole organism of an adult</tissue>
    </source>
</reference>
<organism evidence="1 2">
    <name type="scientific">Elysia chlorotica</name>
    <name type="common">Eastern emerald elysia</name>
    <name type="synonym">Sea slug</name>
    <dbReference type="NCBI Taxonomy" id="188477"/>
    <lineage>
        <taxon>Eukaryota</taxon>
        <taxon>Metazoa</taxon>
        <taxon>Spiralia</taxon>
        <taxon>Lophotrochozoa</taxon>
        <taxon>Mollusca</taxon>
        <taxon>Gastropoda</taxon>
        <taxon>Heterobranchia</taxon>
        <taxon>Euthyneura</taxon>
        <taxon>Panpulmonata</taxon>
        <taxon>Sacoglossa</taxon>
        <taxon>Placobranchoidea</taxon>
        <taxon>Plakobranchidae</taxon>
        <taxon>Elysia</taxon>
    </lineage>
</organism>
<comment type="caution">
    <text evidence="1">The sequence shown here is derived from an EMBL/GenBank/DDBJ whole genome shotgun (WGS) entry which is preliminary data.</text>
</comment>
<proteinExistence type="predicted"/>
<gene>
    <name evidence="1" type="ORF">EGW08_005597</name>
</gene>
<accession>A0A433TYR8</accession>